<proteinExistence type="predicted"/>
<evidence type="ECO:0000313" key="2">
    <source>
        <dbReference type="Proteomes" id="UP000007392"/>
    </source>
</evidence>
<dbReference type="AlphaFoldDB" id="R9ULV3"/>
<sequence>MLDGGLWVKTEITELRCVMLFIAEIILNIAELRFAISMNGQAVG</sequence>
<evidence type="ECO:0000313" key="1">
    <source>
        <dbReference type="EMBL" id="AGN70824.1"/>
    </source>
</evidence>
<dbReference type="KEGG" id="pmw:B2K_40375"/>
<gene>
    <name evidence="1" type="ORF">B2K_40375</name>
</gene>
<name>R9ULV3_9BACL</name>
<accession>R9ULV3</accession>
<dbReference type="EMBL" id="CP003422">
    <property type="protein sequence ID" value="AGN70824.1"/>
    <property type="molecule type" value="Genomic_DNA"/>
</dbReference>
<organism evidence="1 2">
    <name type="scientific">Paenibacillus mucilaginosus K02</name>
    <dbReference type="NCBI Taxonomy" id="997761"/>
    <lineage>
        <taxon>Bacteria</taxon>
        <taxon>Bacillati</taxon>
        <taxon>Bacillota</taxon>
        <taxon>Bacilli</taxon>
        <taxon>Bacillales</taxon>
        <taxon>Paenibacillaceae</taxon>
        <taxon>Paenibacillus</taxon>
    </lineage>
</organism>
<dbReference type="Proteomes" id="UP000007392">
    <property type="component" value="Chromosome"/>
</dbReference>
<reference evidence="1 2" key="1">
    <citation type="submission" date="2013-06" db="EMBL/GenBank/DDBJ databases">
        <title>Complete genome sequence of Paenibacillus mucilaginosus K02.</title>
        <authorList>
            <person name="Xiao B."/>
            <person name="Sun L."/>
            <person name="Xiao L."/>
            <person name="Lian B."/>
        </authorList>
    </citation>
    <scope>NUCLEOTIDE SEQUENCE [LARGE SCALE GENOMIC DNA]</scope>
    <source>
        <strain evidence="1 2">K02</strain>
    </source>
</reference>
<protein>
    <submittedName>
        <fullName evidence="1">Uncharacterized protein</fullName>
    </submittedName>
</protein>
<dbReference type="HOGENOM" id="CLU_3219532_0_0_9"/>